<dbReference type="SUPFAM" id="SSF57667">
    <property type="entry name" value="beta-beta-alpha zinc fingers"/>
    <property type="match status" value="1"/>
</dbReference>
<accession>A0A0V1DJV6</accession>
<dbReference type="Gene3D" id="3.30.160.60">
    <property type="entry name" value="Classic Zinc Finger"/>
    <property type="match status" value="1"/>
</dbReference>
<sequence>MKLTLTELVTMERKSYCCNTCHKPLKCYSSLRTHQKLHNKYGEFVCHICGADFIWKGSFISHASFHVRAGDALNTEVCNFISNEFFIYSVHYALTPILRYFHAVCCLHESGNSALPGMFGIVDQSGITESVKLTSFWLSRYYYCYALEPRKRKQPCAEPADPQHTFILGSKNRVYLFGGFEIRK</sequence>
<gene>
    <name evidence="3" type="ORF">T03_665</name>
</gene>
<dbReference type="EMBL" id="JYDI01000001">
    <property type="protein sequence ID" value="KRY61442.1"/>
    <property type="molecule type" value="Genomic_DNA"/>
</dbReference>
<evidence type="ECO:0000313" key="4">
    <source>
        <dbReference type="Proteomes" id="UP000054653"/>
    </source>
</evidence>
<keyword evidence="1" id="KW-0862">Zinc</keyword>
<reference evidence="3 4" key="1">
    <citation type="submission" date="2015-01" db="EMBL/GenBank/DDBJ databases">
        <title>Evolution of Trichinella species and genotypes.</title>
        <authorList>
            <person name="Korhonen P.K."/>
            <person name="Edoardo P."/>
            <person name="Giuseppe L.R."/>
            <person name="Gasser R.B."/>
        </authorList>
    </citation>
    <scope>NUCLEOTIDE SEQUENCE [LARGE SCALE GENOMIC DNA]</scope>
    <source>
        <strain evidence="3">ISS120</strain>
    </source>
</reference>
<feature type="domain" description="C2H2-type" evidence="2">
    <location>
        <begin position="16"/>
        <end position="43"/>
    </location>
</feature>
<proteinExistence type="predicted"/>
<name>A0A0V1DJV6_TRIBR</name>
<dbReference type="InterPro" id="IPR013087">
    <property type="entry name" value="Znf_C2H2_type"/>
</dbReference>
<evidence type="ECO:0000259" key="2">
    <source>
        <dbReference type="PROSITE" id="PS50157"/>
    </source>
</evidence>
<dbReference type="PROSITE" id="PS50157">
    <property type="entry name" value="ZINC_FINGER_C2H2_2"/>
    <property type="match status" value="1"/>
</dbReference>
<organism evidence="3 4">
    <name type="scientific">Trichinella britovi</name>
    <name type="common">Parasitic roundworm</name>
    <dbReference type="NCBI Taxonomy" id="45882"/>
    <lineage>
        <taxon>Eukaryota</taxon>
        <taxon>Metazoa</taxon>
        <taxon>Ecdysozoa</taxon>
        <taxon>Nematoda</taxon>
        <taxon>Enoplea</taxon>
        <taxon>Dorylaimia</taxon>
        <taxon>Trichinellida</taxon>
        <taxon>Trichinellidae</taxon>
        <taxon>Trichinella</taxon>
    </lineage>
</organism>
<dbReference type="GO" id="GO:0008270">
    <property type="term" value="F:zinc ion binding"/>
    <property type="evidence" value="ECO:0007669"/>
    <property type="project" value="UniProtKB-KW"/>
</dbReference>
<keyword evidence="1" id="KW-0479">Metal-binding</keyword>
<dbReference type="AlphaFoldDB" id="A0A0V1DJV6"/>
<dbReference type="SMART" id="SM00355">
    <property type="entry name" value="ZnF_C2H2"/>
    <property type="match status" value="2"/>
</dbReference>
<comment type="caution">
    <text evidence="3">The sequence shown here is derived from an EMBL/GenBank/DDBJ whole genome shotgun (WGS) entry which is preliminary data.</text>
</comment>
<protein>
    <recommendedName>
        <fullName evidence="2">C2H2-type domain-containing protein</fullName>
    </recommendedName>
</protein>
<evidence type="ECO:0000256" key="1">
    <source>
        <dbReference type="PROSITE-ProRule" id="PRU00042"/>
    </source>
</evidence>
<dbReference type="Proteomes" id="UP000054653">
    <property type="component" value="Unassembled WGS sequence"/>
</dbReference>
<keyword evidence="1" id="KW-0863">Zinc-finger</keyword>
<evidence type="ECO:0000313" key="3">
    <source>
        <dbReference type="EMBL" id="KRY61442.1"/>
    </source>
</evidence>
<keyword evidence="4" id="KW-1185">Reference proteome</keyword>
<dbReference type="PROSITE" id="PS00028">
    <property type="entry name" value="ZINC_FINGER_C2H2_1"/>
    <property type="match status" value="2"/>
</dbReference>
<dbReference type="InterPro" id="IPR036236">
    <property type="entry name" value="Znf_C2H2_sf"/>
</dbReference>